<evidence type="ECO:0000313" key="1">
    <source>
        <dbReference type="EMBL" id="GMR31732.1"/>
    </source>
</evidence>
<gene>
    <name evidence="1" type="ORF">PMAYCL1PPCAC_01927</name>
</gene>
<reference evidence="2" key="1">
    <citation type="submission" date="2022-10" db="EMBL/GenBank/DDBJ databases">
        <title>Genome assembly of Pristionchus species.</title>
        <authorList>
            <person name="Yoshida K."/>
            <person name="Sommer R.J."/>
        </authorList>
    </citation>
    <scope>NUCLEOTIDE SEQUENCE [LARGE SCALE GENOMIC DNA]</scope>
    <source>
        <strain evidence="2">RS5460</strain>
    </source>
</reference>
<protein>
    <submittedName>
        <fullName evidence="1">Uncharacterized protein</fullName>
    </submittedName>
</protein>
<dbReference type="AlphaFoldDB" id="A0AAN4YZG6"/>
<name>A0AAN4YZG6_9BILA</name>
<proteinExistence type="predicted"/>
<evidence type="ECO:0000313" key="2">
    <source>
        <dbReference type="Proteomes" id="UP001328107"/>
    </source>
</evidence>
<keyword evidence="2" id="KW-1185">Reference proteome</keyword>
<dbReference type="Proteomes" id="UP001328107">
    <property type="component" value="Unassembled WGS sequence"/>
</dbReference>
<feature type="non-terminal residue" evidence="1">
    <location>
        <position position="89"/>
    </location>
</feature>
<dbReference type="EMBL" id="BTRK01000001">
    <property type="protein sequence ID" value="GMR31732.1"/>
    <property type="molecule type" value="Genomic_DNA"/>
</dbReference>
<sequence length="89" mass="9687">QSTPSAPTLNGVVLEPTLAADQRVNGSAAISKEQPNAAQTKSTAALLEPRVRTEGVRGKGPMAILLSLLPRSSQLQHFQWDRLRSRERE</sequence>
<feature type="non-terminal residue" evidence="1">
    <location>
        <position position="1"/>
    </location>
</feature>
<organism evidence="1 2">
    <name type="scientific">Pristionchus mayeri</name>
    <dbReference type="NCBI Taxonomy" id="1317129"/>
    <lineage>
        <taxon>Eukaryota</taxon>
        <taxon>Metazoa</taxon>
        <taxon>Ecdysozoa</taxon>
        <taxon>Nematoda</taxon>
        <taxon>Chromadorea</taxon>
        <taxon>Rhabditida</taxon>
        <taxon>Rhabditina</taxon>
        <taxon>Diplogasteromorpha</taxon>
        <taxon>Diplogasteroidea</taxon>
        <taxon>Neodiplogasteridae</taxon>
        <taxon>Pristionchus</taxon>
    </lineage>
</organism>
<comment type="caution">
    <text evidence="1">The sequence shown here is derived from an EMBL/GenBank/DDBJ whole genome shotgun (WGS) entry which is preliminary data.</text>
</comment>
<accession>A0AAN4YZG6</accession>